<gene>
    <name evidence="2" type="ORF">SEMRO_3631_G349851.1</name>
</gene>
<feature type="region of interest" description="Disordered" evidence="1">
    <location>
        <begin position="1"/>
        <end position="33"/>
    </location>
</feature>
<proteinExistence type="predicted"/>
<feature type="compositionally biased region" description="Basic residues" evidence="1">
    <location>
        <begin position="1"/>
        <end position="14"/>
    </location>
</feature>
<name>A0A9N8I1H6_9STRA</name>
<reference evidence="2" key="1">
    <citation type="submission" date="2020-06" db="EMBL/GenBank/DDBJ databases">
        <authorList>
            <consortium name="Plant Systems Biology data submission"/>
        </authorList>
    </citation>
    <scope>NUCLEOTIDE SEQUENCE</scope>
    <source>
        <strain evidence="2">D6</strain>
    </source>
</reference>
<dbReference type="Proteomes" id="UP001153069">
    <property type="component" value="Unassembled WGS sequence"/>
</dbReference>
<protein>
    <submittedName>
        <fullName evidence="2">Uncharacterized protein</fullName>
    </submittedName>
</protein>
<accession>A0A9N8I1H6</accession>
<feature type="compositionally biased region" description="Low complexity" evidence="1">
    <location>
        <begin position="20"/>
        <end position="33"/>
    </location>
</feature>
<evidence type="ECO:0000313" key="2">
    <source>
        <dbReference type="EMBL" id="CAB9531523.1"/>
    </source>
</evidence>
<evidence type="ECO:0000256" key="1">
    <source>
        <dbReference type="SAM" id="MobiDB-lite"/>
    </source>
</evidence>
<dbReference type="EMBL" id="CAICTM010003629">
    <property type="protein sequence ID" value="CAB9531523.1"/>
    <property type="molecule type" value="Genomic_DNA"/>
</dbReference>
<keyword evidence="3" id="KW-1185">Reference proteome</keyword>
<evidence type="ECO:0000313" key="3">
    <source>
        <dbReference type="Proteomes" id="UP001153069"/>
    </source>
</evidence>
<comment type="caution">
    <text evidence="2">The sequence shown here is derived from an EMBL/GenBank/DDBJ whole genome shotgun (WGS) entry which is preliminary data.</text>
</comment>
<dbReference type="AlphaFoldDB" id="A0A9N8I1H6"/>
<sequence length="310" mass="35450">MGKKGLSRGYRRSGRGGGNRTNNKNNSNNGTGRQTLIYKFAPNSSGEHQYATFSLIQEKIEHECVTLFVHYCTDIMSEVDSLAEVTIPDPVLKTSTKADKDERKLEDVVYMMVFKSEMEDVHLRRQQLEENRIRLASIIISKYCTAGMVKLIRAETDYESKLKQHPVELLKRLQKLSHEGRAGSSYGFDNLTRALTNLLQCKQGQHEPAYAFGYRIRDHANTVKMYLGDDWQDHFVETLPEYSNADASGKATLKKGGHEAFVAFLAVNNAYDPKYRDTLRSRYALGYDEYPRELRTALNRISVFRDLQAK</sequence>
<organism evidence="2 3">
    <name type="scientific">Seminavis robusta</name>
    <dbReference type="NCBI Taxonomy" id="568900"/>
    <lineage>
        <taxon>Eukaryota</taxon>
        <taxon>Sar</taxon>
        <taxon>Stramenopiles</taxon>
        <taxon>Ochrophyta</taxon>
        <taxon>Bacillariophyta</taxon>
        <taxon>Bacillariophyceae</taxon>
        <taxon>Bacillariophycidae</taxon>
        <taxon>Naviculales</taxon>
        <taxon>Naviculaceae</taxon>
        <taxon>Seminavis</taxon>
    </lineage>
</organism>